<reference evidence="2" key="1">
    <citation type="submission" date="2018-10" db="EMBL/GenBank/DDBJ databases">
        <title>Hidden diversity of soil giant viruses.</title>
        <authorList>
            <person name="Schulz F."/>
            <person name="Alteio L."/>
            <person name="Goudeau D."/>
            <person name="Ryan E.M."/>
            <person name="Malmstrom R.R."/>
            <person name="Blanchard J."/>
            <person name="Woyke T."/>
        </authorList>
    </citation>
    <scope>NUCLEOTIDE SEQUENCE</scope>
    <source>
        <strain evidence="2">HAV1</strain>
    </source>
</reference>
<evidence type="ECO:0000313" key="2">
    <source>
        <dbReference type="EMBL" id="AYV80938.1"/>
    </source>
</evidence>
<proteinExistence type="predicted"/>
<gene>
    <name evidence="2" type="ORF">Harvfovirus10_36</name>
</gene>
<protein>
    <submittedName>
        <fullName evidence="2">Uncharacterized protein</fullName>
    </submittedName>
</protein>
<evidence type="ECO:0000256" key="1">
    <source>
        <dbReference type="SAM" id="MobiDB-lite"/>
    </source>
</evidence>
<feature type="region of interest" description="Disordered" evidence="1">
    <location>
        <begin position="25"/>
        <end position="49"/>
    </location>
</feature>
<accession>A0A3G5A144</accession>
<organism evidence="2">
    <name type="scientific">Harvfovirus sp</name>
    <dbReference type="NCBI Taxonomy" id="2487768"/>
    <lineage>
        <taxon>Viruses</taxon>
        <taxon>Varidnaviria</taxon>
        <taxon>Bamfordvirae</taxon>
        <taxon>Nucleocytoviricota</taxon>
        <taxon>Megaviricetes</taxon>
        <taxon>Imitervirales</taxon>
        <taxon>Mimiviridae</taxon>
        <taxon>Klosneuvirinae</taxon>
    </lineage>
</organism>
<sequence length="303" mass="34943">MEKLINKLIEIKGLDIQDKNHMEVSEDCIDEGEESGDDQLDDDVGKNSRDKSKFIKPKILDGVQMGYFISLKPLVEGDRPPQKRFMIGKKRDLPGCKIAAQKWYEKNKALCKDLKLDDGEKRPVKCTPYKLKKANEKYPQYVDHVVDKSQNVLKEYIVEGFLDHNGVPYPLKSFEVLSDFGKSMGPINTYLKSLEMKNLDNQFVEEIPEDLAAIKKPNQTPYASIRLPPYISYVTNKKDDNAIDGYKITNFNTGLRLVNKQFAKRGETRSAKYDKIVQYLRELLLERERNREDANIPLDDDTN</sequence>
<dbReference type="EMBL" id="MK072252">
    <property type="protein sequence ID" value="AYV80938.1"/>
    <property type="molecule type" value="Genomic_DNA"/>
</dbReference>
<feature type="compositionally biased region" description="Acidic residues" evidence="1">
    <location>
        <begin position="25"/>
        <end position="42"/>
    </location>
</feature>
<name>A0A3G5A144_9VIRU</name>